<dbReference type="PANTHER" id="PTHR42756:SF1">
    <property type="entry name" value="TRANSCRIPTIONAL REPRESSOR OF EMRAB OPERON"/>
    <property type="match status" value="1"/>
</dbReference>
<dbReference type="PRINTS" id="PR00598">
    <property type="entry name" value="HTHMARR"/>
</dbReference>
<dbReference type="InterPro" id="IPR036390">
    <property type="entry name" value="WH_DNA-bd_sf"/>
</dbReference>
<feature type="domain" description="HTH marR-type" evidence="4">
    <location>
        <begin position="19"/>
        <end position="155"/>
    </location>
</feature>
<keyword evidence="2" id="KW-0238">DNA-binding</keyword>
<dbReference type="InterPro" id="IPR036388">
    <property type="entry name" value="WH-like_DNA-bd_sf"/>
</dbReference>
<evidence type="ECO:0000259" key="4">
    <source>
        <dbReference type="PROSITE" id="PS50995"/>
    </source>
</evidence>
<sequence length="157" mass="18612">MTKKGFKRIEEEIQQTTWRNQLSRTGINLIFTGNWLKALHADFFKEFGLTHQQHNILRILRGQRMKPVNVEMLKERMMDRMSNVSRILERLKRKELIQCTPSDADKRTLDIVITEQGLDLLHVIDEEVHKINDLLGHMNQKELEQLNELLDKVRNKG</sequence>
<dbReference type="EMBL" id="JAUJEA010000004">
    <property type="protein sequence ID" value="MDN5202311.1"/>
    <property type="molecule type" value="Genomic_DNA"/>
</dbReference>
<dbReference type="InterPro" id="IPR000835">
    <property type="entry name" value="HTH_MarR-typ"/>
</dbReference>
<name>A0ABT8KNM6_9BACT</name>
<keyword evidence="6" id="KW-1185">Reference proteome</keyword>
<keyword evidence="3" id="KW-0804">Transcription</keyword>
<keyword evidence="1" id="KW-0805">Transcription regulation</keyword>
<protein>
    <submittedName>
        <fullName evidence="5">MarR family transcriptional regulator</fullName>
    </submittedName>
</protein>
<comment type="caution">
    <text evidence="5">The sequence shown here is derived from an EMBL/GenBank/DDBJ whole genome shotgun (WGS) entry which is preliminary data.</text>
</comment>
<evidence type="ECO:0000313" key="5">
    <source>
        <dbReference type="EMBL" id="MDN5202311.1"/>
    </source>
</evidence>
<dbReference type="Proteomes" id="UP001172082">
    <property type="component" value="Unassembled WGS sequence"/>
</dbReference>
<dbReference type="PROSITE" id="PS50995">
    <property type="entry name" value="HTH_MARR_2"/>
    <property type="match status" value="1"/>
</dbReference>
<accession>A0ABT8KNM6</accession>
<dbReference type="SUPFAM" id="SSF46785">
    <property type="entry name" value="Winged helix' DNA-binding domain"/>
    <property type="match status" value="1"/>
</dbReference>
<dbReference type="RefSeq" id="WP_346752336.1">
    <property type="nucleotide sequence ID" value="NZ_JAUJEA010000004.1"/>
</dbReference>
<evidence type="ECO:0000256" key="2">
    <source>
        <dbReference type="ARBA" id="ARBA00023125"/>
    </source>
</evidence>
<evidence type="ECO:0000313" key="6">
    <source>
        <dbReference type="Proteomes" id="UP001172082"/>
    </source>
</evidence>
<proteinExistence type="predicted"/>
<reference evidence="5" key="1">
    <citation type="submission" date="2023-06" db="EMBL/GenBank/DDBJ databases">
        <title>Genomic of Parafulvivirga corallium.</title>
        <authorList>
            <person name="Wang G."/>
        </authorList>
    </citation>
    <scope>NUCLEOTIDE SEQUENCE</scope>
    <source>
        <strain evidence="5">BMA10</strain>
    </source>
</reference>
<dbReference type="PANTHER" id="PTHR42756">
    <property type="entry name" value="TRANSCRIPTIONAL REGULATOR, MARR"/>
    <property type="match status" value="1"/>
</dbReference>
<evidence type="ECO:0000256" key="1">
    <source>
        <dbReference type="ARBA" id="ARBA00023015"/>
    </source>
</evidence>
<organism evidence="5 6">
    <name type="scientific">Splendidivirga corallicola</name>
    <dbReference type="NCBI Taxonomy" id="3051826"/>
    <lineage>
        <taxon>Bacteria</taxon>
        <taxon>Pseudomonadati</taxon>
        <taxon>Bacteroidota</taxon>
        <taxon>Cytophagia</taxon>
        <taxon>Cytophagales</taxon>
        <taxon>Splendidivirgaceae</taxon>
        <taxon>Splendidivirga</taxon>
    </lineage>
</organism>
<evidence type="ECO:0000256" key="3">
    <source>
        <dbReference type="ARBA" id="ARBA00023163"/>
    </source>
</evidence>
<dbReference type="SMART" id="SM00347">
    <property type="entry name" value="HTH_MARR"/>
    <property type="match status" value="1"/>
</dbReference>
<dbReference type="Gene3D" id="1.10.10.10">
    <property type="entry name" value="Winged helix-like DNA-binding domain superfamily/Winged helix DNA-binding domain"/>
    <property type="match status" value="1"/>
</dbReference>
<dbReference type="Pfam" id="PF01047">
    <property type="entry name" value="MarR"/>
    <property type="match status" value="1"/>
</dbReference>
<gene>
    <name evidence="5" type="ORF">QQ008_13075</name>
</gene>